<dbReference type="GO" id="GO:0016020">
    <property type="term" value="C:membrane"/>
    <property type="evidence" value="ECO:0007669"/>
    <property type="project" value="UniProtKB-SubCell"/>
</dbReference>
<feature type="transmembrane region" description="Helical" evidence="3">
    <location>
        <begin position="379"/>
        <end position="398"/>
    </location>
</feature>
<evidence type="ECO:0000256" key="2">
    <source>
        <dbReference type="ARBA" id="ARBA00006727"/>
    </source>
</evidence>
<dbReference type="PANTHER" id="PTHR11360:SF234">
    <property type="entry name" value="MFS-TYPE TRANSPORTER DBAD-RELATED"/>
    <property type="match status" value="1"/>
</dbReference>
<dbReference type="Pfam" id="PF07690">
    <property type="entry name" value="MFS_1"/>
    <property type="match status" value="1"/>
</dbReference>
<comment type="similarity">
    <text evidence="2">Belongs to the major facilitator superfamily. Monocarboxylate porter (TC 2.A.1.13) family.</text>
</comment>
<organism evidence="4 5">
    <name type="scientific">Myriangium duriaei CBS 260.36</name>
    <dbReference type="NCBI Taxonomy" id="1168546"/>
    <lineage>
        <taxon>Eukaryota</taxon>
        <taxon>Fungi</taxon>
        <taxon>Dikarya</taxon>
        <taxon>Ascomycota</taxon>
        <taxon>Pezizomycotina</taxon>
        <taxon>Dothideomycetes</taxon>
        <taxon>Dothideomycetidae</taxon>
        <taxon>Myriangiales</taxon>
        <taxon>Myriangiaceae</taxon>
        <taxon>Myriangium</taxon>
    </lineage>
</organism>
<dbReference type="PANTHER" id="PTHR11360">
    <property type="entry name" value="MONOCARBOXYLATE TRANSPORTER"/>
    <property type="match status" value="1"/>
</dbReference>
<dbReference type="Proteomes" id="UP000799439">
    <property type="component" value="Unassembled WGS sequence"/>
</dbReference>
<evidence type="ECO:0000313" key="5">
    <source>
        <dbReference type="Proteomes" id="UP000799439"/>
    </source>
</evidence>
<feature type="transmembrane region" description="Helical" evidence="3">
    <location>
        <begin position="285"/>
        <end position="303"/>
    </location>
</feature>
<dbReference type="GO" id="GO:0022857">
    <property type="term" value="F:transmembrane transporter activity"/>
    <property type="evidence" value="ECO:0007669"/>
    <property type="project" value="InterPro"/>
</dbReference>
<comment type="caution">
    <text evidence="4">The sequence shown here is derived from an EMBL/GenBank/DDBJ whole genome shotgun (WGS) entry which is preliminary data.</text>
</comment>
<keyword evidence="3" id="KW-0472">Membrane</keyword>
<feature type="transmembrane region" description="Helical" evidence="3">
    <location>
        <begin position="57"/>
        <end position="77"/>
    </location>
</feature>
<accession>A0A9P4JAY0</accession>
<sequence length="406" mass="43703">MTAETARAESVDVDGGRTCWLQVLGAFIVWMNSWGVANKWGVNLYEIEYLPTVSPSRIAWIGSLQPFLLLYVGIISGPLYDAGYFKSLMIVGNGAIVLGLMLTSVCKEYWQLVLAQGILCGIGNGLIFTPGMAVLPQYFVKKRILASGIAATGVGLAGLIYPFIFRRLQPRIGFGWTVRLIGFLVLLCGIICVAVMRTKALPGKMRKVIEAQVFRELAFVSLIAALFFSFLGIYVPFYYIGTYSLAKHINAADMAFYYLPIINAASIIARIGMTFFADRIGTYNLFMPCVGIASILSFAWIGAQSLGSLIVIALIYGACSGIFLSLAIPCVAVLTKDLRMLGQRIGTAAAISSSGVLIGTPICGALVTNRQHYTGLQLFGALVLLIGAGFALTTRVLIAGLRVAKV</sequence>
<gene>
    <name evidence="4" type="ORF">K461DRAFT_326239</name>
</gene>
<feature type="transmembrane region" description="Helical" evidence="3">
    <location>
        <begin position="309"/>
        <end position="334"/>
    </location>
</feature>
<comment type="subcellular location">
    <subcellularLocation>
        <location evidence="1">Membrane</location>
        <topology evidence="1">Multi-pass membrane protein</topology>
    </subcellularLocation>
</comment>
<feature type="transmembrane region" description="Helical" evidence="3">
    <location>
        <begin position="176"/>
        <end position="196"/>
    </location>
</feature>
<dbReference type="InterPro" id="IPR036259">
    <property type="entry name" value="MFS_trans_sf"/>
</dbReference>
<feature type="transmembrane region" description="Helical" evidence="3">
    <location>
        <begin position="346"/>
        <end position="367"/>
    </location>
</feature>
<feature type="transmembrane region" description="Helical" evidence="3">
    <location>
        <begin position="20"/>
        <end position="37"/>
    </location>
</feature>
<dbReference type="SUPFAM" id="SSF103473">
    <property type="entry name" value="MFS general substrate transporter"/>
    <property type="match status" value="1"/>
</dbReference>
<feature type="transmembrane region" description="Helical" evidence="3">
    <location>
        <begin position="144"/>
        <end position="164"/>
    </location>
</feature>
<feature type="transmembrane region" description="Helical" evidence="3">
    <location>
        <begin position="255"/>
        <end position="273"/>
    </location>
</feature>
<evidence type="ECO:0000256" key="1">
    <source>
        <dbReference type="ARBA" id="ARBA00004141"/>
    </source>
</evidence>
<feature type="transmembrane region" description="Helical" evidence="3">
    <location>
        <begin position="84"/>
        <end position="103"/>
    </location>
</feature>
<reference evidence="4" key="1">
    <citation type="journal article" date="2020" name="Stud. Mycol.">
        <title>101 Dothideomycetes genomes: a test case for predicting lifestyles and emergence of pathogens.</title>
        <authorList>
            <person name="Haridas S."/>
            <person name="Albert R."/>
            <person name="Binder M."/>
            <person name="Bloem J."/>
            <person name="Labutti K."/>
            <person name="Salamov A."/>
            <person name="Andreopoulos B."/>
            <person name="Baker S."/>
            <person name="Barry K."/>
            <person name="Bills G."/>
            <person name="Bluhm B."/>
            <person name="Cannon C."/>
            <person name="Castanera R."/>
            <person name="Culley D."/>
            <person name="Daum C."/>
            <person name="Ezra D."/>
            <person name="Gonzalez J."/>
            <person name="Henrissat B."/>
            <person name="Kuo A."/>
            <person name="Liang C."/>
            <person name="Lipzen A."/>
            <person name="Lutzoni F."/>
            <person name="Magnuson J."/>
            <person name="Mondo S."/>
            <person name="Nolan M."/>
            <person name="Ohm R."/>
            <person name="Pangilinan J."/>
            <person name="Park H.-J."/>
            <person name="Ramirez L."/>
            <person name="Alfaro M."/>
            <person name="Sun H."/>
            <person name="Tritt A."/>
            <person name="Yoshinaga Y."/>
            <person name="Zwiers L.-H."/>
            <person name="Turgeon B."/>
            <person name="Goodwin S."/>
            <person name="Spatafora J."/>
            <person name="Crous P."/>
            <person name="Grigoriev I."/>
        </authorList>
    </citation>
    <scope>NUCLEOTIDE SEQUENCE</scope>
    <source>
        <strain evidence="4">CBS 260.36</strain>
    </source>
</reference>
<name>A0A9P4JAY0_9PEZI</name>
<dbReference type="EMBL" id="ML996081">
    <property type="protein sequence ID" value="KAF2158266.1"/>
    <property type="molecule type" value="Genomic_DNA"/>
</dbReference>
<evidence type="ECO:0000256" key="3">
    <source>
        <dbReference type="SAM" id="Phobius"/>
    </source>
</evidence>
<keyword evidence="3" id="KW-1133">Transmembrane helix</keyword>
<keyword evidence="5" id="KW-1185">Reference proteome</keyword>
<keyword evidence="3" id="KW-0812">Transmembrane</keyword>
<protein>
    <submittedName>
        <fullName evidence="4">MFS monocarboxylate transporter</fullName>
    </submittedName>
</protein>
<proteinExistence type="inferred from homology"/>
<dbReference type="AlphaFoldDB" id="A0A9P4JAY0"/>
<feature type="transmembrane region" description="Helical" evidence="3">
    <location>
        <begin position="109"/>
        <end position="132"/>
    </location>
</feature>
<dbReference type="InterPro" id="IPR050327">
    <property type="entry name" value="Proton-linked_MCT"/>
</dbReference>
<dbReference type="Gene3D" id="1.20.1250.20">
    <property type="entry name" value="MFS general substrate transporter like domains"/>
    <property type="match status" value="2"/>
</dbReference>
<evidence type="ECO:0000313" key="4">
    <source>
        <dbReference type="EMBL" id="KAF2158266.1"/>
    </source>
</evidence>
<dbReference type="OrthoDB" id="6509908at2759"/>
<feature type="transmembrane region" description="Helical" evidence="3">
    <location>
        <begin position="217"/>
        <end position="240"/>
    </location>
</feature>
<dbReference type="InterPro" id="IPR011701">
    <property type="entry name" value="MFS"/>
</dbReference>